<dbReference type="RefSeq" id="WP_051575561.1">
    <property type="nucleotide sequence ID" value="NZ_AQRA01000001.1"/>
</dbReference>
<dbReference type="eggNOG" id="ENOG502Z81I">
    <property type="taxonomic scope" value="Bacteria"/>
</dbReference>
<evidence type="ECO:0000313" key="1">
    <source>
        <dbReference type="EMBL" id="EZH75731.1"/>
    </source>
</evidence>
<organism evidence="1 2">
    <name type="scientific">Aquimarina atlantica</name>
    <dbReference type="NCBI Taxonomy" id="1317122"/>
    <lineage>
        <taxon>Bacteria</taxon>
        <taxon>Pseudomonadati</taxon>
        <taxon>Bacteroidota</taxon>
        <taxon>Flavobacteriia</taxon>
        <taxon>Flavobacteriales</taxon>
        <taxon>Flavobacteriaceae</taxon>
        <taxon>Aquimarina</taxon>
    </lineage>
</organism>
<protein>
    <recommendedName>
        <fullName evidence="3">Outer membrane lipoprotein-sorting protein</fullName>
    </recommendedName>
</protein>
<dbReference type="EMBL" id="AQRA01000001">
    <property type="protein sequence ID" value="EZH75731.1"/>
    <property type="molecule type" value="Genomic_DNA"/>
</dbReference>
<dbReference type="Proteomes" id="UP000023541">
    <property type="component" value="Unassembled WGS sequence"/>
</dbReference>
<accession>A0A023C0A0</accession>
<evidence type="ECO:0000313" key="2">
    <source>
        <dbReference type="Proteomes" id="UP000023541"/>
    </source>
</evidence>
<sequence length="266" mass="30853">MKLKIHIAYIITCMLVNTTFAQKKELSSSNSAKVLIEKMVAKTGNYELLKKLKDVEFTYDFYNPRTKKSDISIERYIFNGEVSWGQYKTHNVFVLPKEKGIVTQYYESTGNSWMTIGNTKITDTRTLLSSDFLRRANYYWFTMMPKLLDKGIVYTQLPNRVHNKINYKIVKIGFDKGVGDVQDDFVLYINPTTFLVDRFLFTVKGSTLGISLMEIEYETVNGYTFMAKRKVIPADWDGNIKGKVLYEQTTTNVKFNNGFKRELLAK</sequence>
<reference evidence="1 2" key="1">
    <citation type="submission" date="2014-04" db="EMBL/GenBank/DDBJ databases">
        <title>Aquimarina sp. 22II-S11-z7 Genome Sequencing.</title>
        <authorList>
            <person name="Lai Q."/>
        </authorList>
    </citation>
    <scope>NUCLEOTIDE SEQUENCE [LARGE SCALE GENOMIC DNA]</scope>
    <source>
        <strain evidence="1 2">22II-S11-z7</strain>
    </source>
</reference>
<proteinExistence type="predicted"/>
<dbReference type="InterPro" id="IPR045444">
    <property type="entry name" value="DUF6503"/>
</dbReference>
<keyword evidence="2" id="KW-1185">Reference proteome</keyword>
<evidence type="ECO:0008006" key="3">
    <source>
        <dbReference type="Google" id="ProtNLM"/>
    </source>
</evidence>
<dbReference type="STRING" id="1317122.ATO12_02775"/>
<gene>
    <name evidence="1" type="ORF">ATO12_02775</name>
</gene>
<name>A0A023C0A0_9FLAO</name>
<dbReference type="AlphaFoldDB" id="A0A023C0A0"/>
<comment type="caution">
    <text evidence="1">The sequence shown here is derived from an EMBL/GenBank/DDBJ whole genome shotgun (WGS) entry which is preliminary data.</text>
</comment>
<dbReference type="OrthoDB" id="1490620at2"/>
<dbReference type="Pfam" id="PF20113">
    <property type="entry name" value="DUF6503"/>
    <property type="match status" value="1"/>
</dbReference>